<gene>
    <name evidence="8" type="ORF">LUZ62_075299</name>
</gene>
<keyword evidence="4" id="KW-0378">Hydrolase</keyword>
<reference evidence="8" key="1">
    <citation type="submission" date="2022-08" db="EMBL/GenBank/DDBJ databases">
        <authorList>
            <person name="Marques A."/>
        </authorList>
    </citation>
    <scope>NUCLEOTIDE SEQUENCE</scope>
    <source>
        <strain evidence="8">RhyPub2mFocal</strain>
        <tissue evidence="8">Leaves</tissue>
    </source>
</reference>
<comment type="caution">
    <text evidence="8">The sequence shown here is derived from an EMBL/GenBank/DDBJ whole genome shotgun (WGS) entry which is preliminary data.</text>
</comment>
<feature type="domain" description="Peptidase A1" evidence="7">
    <location>
        <begin position="79"/>
        <end position="417"/>
    </location>
</feature>
<feature type="signal peptide" evidence="6">
    <location>
        <begin position="1"/>
        <end position="23"/>
    </location>
</feature>
<dbReference type="PANTHER" id="PTHR47967:SF31">
    <property type="entry name" value="ASPARTYL PROTEASE FAMILY PROTEIN"/>
    <property type="match status" value="1"/>
</dbReference>
<feature type="chain" id="PRO_5043843626" evidence="6">
    <location>
        <begin position="24"/>
        <end position="424"/>
    </location>
</feature>
<dbReference type="PROSITE" id="PS51767">
    <property type="entry name" value="PEPTIDASE_A1"/>
    <property type="match status" value="1"/>
</dbReference>
<keyword evidence="6" id="KW-0732">Signal</keyword>
<evidence type="ECO:0000256" key="3">
    <source>
        <dbReference type="ARBA" id="ARBA00022750"/>
    </source>
</evidence>
<dbReference type="AlphaFoldDB" id="A0AAV8DA70"/>
<dbReference type="InterPro" id="IPR032799">
    <property type="entry name" value="TAXi_C"/>
</dbReference>
<evidence type="ECO:0000256" key="2">
    <source>
        <dbReference type="ARBA" id="ARBA00022670"/>
    </source>
</evidence>
<dbReference type="Pfam" id="PF14541">
    <property type="entry name" value="TAXi_C"/>
    <property type="match status" value="1"/>
</dbReference>
<dbReference type="GO" id="GO:0004190">
    <property type="term" value="F:aspartic-type endopeptidase activity"/>
    <property type="evidence" value="ECO:0007669"/>
    <property type="project" value="UniProtKB-KW"/>
</dbReference>
<dbReference type="GO" id="GO:0005576">
    <property type="term" value="C:extracellular region"/>
    <property type="evidence" value="ECO:0007669"/>
    <property type="project" value="TreeGrafter"/>
</dbReference>
<dbReference type="SUPFAM" id="SSF50630">
    <property type="entry name" value="Acid proteases"/>
    <property type="match status" value="1"/>
</dbReference>
<keyword evidence="5" id="KW-0325">Glycoprotein</keyword>
<dbReference type="EMBL" id="JAMFTS010000004">
    <property type="protein sequence ID" value="KAJ4764924.1"/>
    <property type="molecule type" value="Genomic_DNA"/>
</dbReference>
<dbReference type="FunFam" id="2.40.70.10:FF:000029">
    <property type="entry name" value="Aspartyl protease family protein"/>
    <property type="match status" value="1"/>
</dbReference>
<dbReference type="InterPro" id="IPR033121">
    <property type="entry name" value="PEPTIDASE_A1"/>
</dbReference>
<evidence type="ECO:0000259" key="7">
    <source>
        <dbReference type="PROSITE" id="PS51767"/>
    </source>
</evidence>
<dbReference type="InterPro" id="IPR034161">
    <property type="entry name" value="Pepsin-like_plant"/>
</dbReference>
<keyword evidence="2" id="KW-0645">Protease</keyword>
<organism evidence="8 9">
    <name type="scientific">Rhynchospora pubera</name>
    <dbReference type="NCBI Taxonomy" id="906938"/>
    <lineage>
        <taxon>Eukaryota</taxon>
        <taxon>Viridiplantae</taxon>
        <taxon>Streptophyta</taxon>
        <taxon>Embryophyta</taxon>
        <taxon>Tracheophyta</taxon>
        <taxon>Spermatophyta</taxon>
        <taxon>Magnoliopsida</taxon>
        <taxon>Liliopsida</taxon>
        <taxon>Poales</taxon>
        <taxon>Cyperaceae</taxon>
        <taxon>Cyperoideae</taxon>
        <taxon>Rhynchosporeae</taxon>
        <taxon>Rhynchospora</taxon>
    </lineage>
</organism>
<dbReference type="GO" id="GO:0006508">
    <property type="term" value="P:proteolysis"/>
    <property type="evidence" value="ECO:0007669"/>
    <property type="project" value="UniProtKB-KW"/>
</dbReference>
<evidence type="ECO:0000256" key="5">
    <source>
        <dbReference type="ARBA" id="ARBA00023180"/>
    </source>
</evidence>
<dbReference type="Gene3D" id="2.40.70.10">
    <property type="entry name" value="Acid Proteases"/>
    <property type="match status" value="2"/>
</dbReference>
<protein>
    <submittedName>
        <fullName evidence="8">Aspartic proteinase nepenthesin-1</fullName>
    </submittedName>
</protein>
<evidence type="ECO:0000256" key="6">
    <source>
        <dbReference type="SAM" id="SignalP"/>
    </source>
</evidence>
<dbReference type="InterPro" id="IPR021109">
    <property type="entry name" value="Peptidase_aspartic_dom_sf"/>
</dbReference>
<dbReference type="InterPro" id="IPR051708">
    <property type="entry name" value="Plant_Aspart_Prot_A1"/>
</dbReference>
<evidence type="ECO:0000256" key="4">
    <source>
        <dbReference type="ARBA" id="ARBA00022801"/>
    </source>
</evidence>
<comment type="similarity">
    <text evidence="1">Belongs to the peptidase A1 family.</text>
</comment>
<accession>A0AAV8DA70</accession>
<keyword evidence="9" id="KW-1185">Reference proteome</keyword>
<dbReference type="Proteomes" id="UP001140206">
    <property type="component" value="Chromosome 4"/>
</dbReference>
<name>A0AAV8DA70_9POAL</name>
<keyword evidence="3" id="KW-0064">Aspartyl protease</keyword>
<proteinExistence type="inferred from homology"/>
<sequence length="424" mass="46054">MQKIAFILLILSVCTSNISLSYGIRTELTHIDAGTKYTKLELLQRMVQRTKTRARFLASRYTDPTSQVSVPSSPSNGEYLINLSIGIPAQPLALTLDTGSDLIWTQCQPCLQCFSQPLPLYDPSNSSTFSDISCDSDLCQSLPHSACHKQCMYAYSYGDGSLTVGSLGSETFTLGSTQIQKVGFGCGFLNAGIFRSNESGIAGFGRGPLSLISQLGYGKFSYCFTSFGESKSSPVLFGSAADLNNWTSGKVQSTPLVTNPAVPTLYYLTLTGITVGMTLLEIPKSTFSLKDNGTGGVYIDSGTGMTQLAEPAYKQVKLAFLSQMKLPIANSSIDAFDLCFRLPSSSSDKVEVPKFTFHFEDADLELPTENYMAQDPDNSAICLVMGKSLDGSTVIGNFQQQNVHILYDLERRKLSFVPARCDQL</sequence>
<dbReference type="CDD" id="cd05476">
    <property type="entry name" value="pepsin_A_like_plant"/>
    <property type="match status" value="1"/>
</dbReference>
<evidence type="ECO:0000313" key="8">
    <source>
        <dbReference type="EMBL" id="KAJ4764924.1"/>
    </source>
</evidence>
<dbReference type="Pfam" id="PF14543">
    <property type="entry name" value="TAXi_N"/>
    <property type="match status" value="1"/>
</dbReference>
<evidence type="ECO:0000313" key="9">
    <source>
        <dbReference type="Proteomes" id="UP001140206"/>
    </source>
</evidence>
<dbReference type="FunFam" id="2.40.70.10:FF:000031">
    <property type="entry name" value="Aspartyl protease AED1"/>
    <property type="match status" value="1"/>
</dbReference>
<evidence type="ECO:0000256" key="1">
    <source>
        <dbReference type="ARBA" id="ARBA00007447"/>
    </source>
</evidence>
<dbReference type="PANTHER" id="PTHR47967">
    <property type="entry name" value="OS07G0603500 PROTEIN-RELATED"/>
    <property type="match status" value="1"/>
</dbReference>
<dbReference type="InterPro" id="IPR032861">
    <property type="entry name" value="TAXi_N"/>
</dbReference>